<evidence type="ECO:0000256" key="6">
    <source>
        <dbReference type="SAM" id="MobiDB-lite"/>
    </source>
</evidence>
<dbReference type="GeneID" id="38784874"/>
<dbReference type="Pfam" id="PF00155">
    <property type="entry name" value="Aminotran_1_2"/>
    <property type="match status" value="1"/>
</dbReference>
<dbReference type="InParanoid" id="A0A401H0K6"/>
<dbReference type="InterPro" id="IPR015424">
    <property type="entry name" value="PyrdxlP-dep_Trfase"/>
</dbReference>
<dbReference type="InterPro" id="IPR050859">
    <property type="entry name" value="Class-I_PLP-dep_aminotransf"/>
</dbReference>
<dbReference type="CDD" id="cd00609">
    <property type="entry name" value="AAT_like"/>
    <property type="match status" value="1"/>
</dbReference>
<keyword evidence="3 8" id="KW-0032">Aminotransferase</keyword>
<comment type="caution">
    <text evidence="8">The sequence shown here is derived from an EMBL/GenBank/DDBJ whole genome shotgun (WGS) entry which is preliminary data.</text>
</comment>
<evidence type="ECO:0000313" key="8">
    <source>
        <dbReference type="EMBL" id="GBE87957.1"/>
    </source>
</evidence>
<evidence type="ECO:0000256" key="3">
    <source>
        <dbReference type="ARBA" id="ARBA00022576"/>
    </source>
</evidence>
<organism evidence="8 9">
    <name type="scientific">Sparassis crispa</name>
    <dbReference type="NCBI Taxonomy" id="139825"/>
    <lineage>
        <taxon>Eukaryota</taxon>
        <taxon>Fungi</taxon>
        <taxon>Dikarya</taxon>
        <taxon>Basidiomycota</taxon>
        <taxon>Agaricomycotina</taxon>
        <taxon>Agaricomycetes</taxon>
        <taxon>Polyporales</taxon>
        <taxon>Sparassidaceae</taxon>
        <taxon>Sparassis</taxon>
    </lineage>
</organism>
<dbReference type="EMBL" id="BFAD01000012">
    <property type="protein sequence ID" value="GBE87957.1"/>
    <property type="molecule type" value="Genomic_DNA"/>
</dbReference>
<keyword evidence="4 8" id="KW-0808">Transferase</keyword>
<evidence type="ECO:0000256" key="2">
    <source>
        <dbReference type="ARBA" id="ARBA00007441"/>
    </source>
</evidence>
<dbReference type="RefSeq" id="XP_027618870.1">
    <property type="nucleotide sequence ID" value="XM_027763069.1"/>
</dbReference>
<dbReference type="PANTHER" id="PTHR42790:SF19">
    <property type="entry name" value="KYNURENINE_ALPHA-AMINOADIPATE AMINOTRANSFERASE, MITOCHONDRIAL"/>
    <property type="match status" value="1"/>
</dbReference>
<evidence type="ECO:0000256" key="4">
    <source>
        <dbReference type="ARBA" id="ARBA00022679"/>
    </source>
</evidence>
<gene>
    <name evidence="8" type="ORF">SCP_1201830</name>
</gene>
<dbReference type="STRING" id="139825.A0A401H0K6"/>
<reference evidence="8 9" key="1">
    <citation type="journal article" date="2018" name="Sci. Rep.">
        <title>Genome sequence of the cauliflower mushroom Sparassis crispa (Hanabiratake) and its association with beneficial usage.</title>
        <authorList>
            <person name="Kiyama R."/>
            <person name="Furutani Y."/>
            <person name="Kawaguchi K."/>
            <person name="Nakanishi T."/>
        </authorList>
    </citation>
    <scope>NUCLEOTIDE SEQUENCE [LARGE SCALE GENOMIC DNA]</scope>
</reference>
<dbReference type="GO" id="GO:0030170">
    <property type="term" value="F:pyridoxal phosphate binding"/>
    <property type="evidence" value="ECO:0007669"/>
    <property type="project" value="InterPro"/>
</dbReference>
<dbReference type="InterPro" id="IPR015421">
    <property type="entry name" value="PyrdxlP-dep_Trfase_major"/>
</dbReference>
<proteinExistence type="inferred from homology"/>
<dbReference type="GO" id="GO:1901605">
    <property type="term" value="P:alpha-amino acid metabolic process"/>
    <property type="evidence" value="ECO:0007669"/>
    <property type="project" value="TreeGrafter"/>
</dbReference>
<dbReference type="Proteomes" id="UP000287166">
    <property type="component" value="Unassembled WGS sequence"/>
</dbReference>
<sequence length="483" mass="53260">MIVSASPSTNGFAAVNGTVTHSDGTSVPDSKSAANGSKALNVLPEEFYELYLSHVAKNRKPDPIRSLFPLEDLPGVISLLAGKPNSTTFPITSLQFTTRDPQSPSEDVKLELSVDDLAIALQYTATAGLPDLCEWVYGLQSYYHGRQKGEGWKVSIGAGSQDLINKAVAALVNQGDPVLVEAPVYAGVIPIFQSLDCEMIEVETDAEGICSQSIRKVLESWPASRPKPRVLYTVPYGCNPTGMTASRKRRLEVLELSREHGFLILEDDPYYFLYYGEGERPPSYFALERDQLDVGRVLRFDSLSKVISSGMRVGFLSGPEPLVRAIDKHTATANLQPSSLTQMIALKVLQCWGYDGFKKHIEEVSQFYRKQRDVFEDAMRRHLAGLAEWITPEAGMFVWFKLLLGDSNTASKTVEHDSNHIIRTKALERGVLALPGTAFLPNGATTAYVRASFSTLPPDQVDEALRRLREVILDARTSGSQRT</sequence>
<evidence type="ECO:0000256" key="1">
    <source>
        <dbReference type="ARBA" id="ARBA00001933"/>
    </source>
</evidence>
<protein>
    <submittedName>
        <fullName evidence="8">Aminotransferase tdiD</fullName>
    </submittedName>
</protein>
<dbReference type="PANTHER" id="PTHR42790">
    <property type="entry name" value="AMINOTRANSFERASE"/>
    <property type="match status" value="1"/>
</dbReference>
<feature type="domain" description="Aminotransferase class I/classII large" evidence="7">
    <location>
        <begin position="122"/>
        <end position="468"/>
    </location>
</feature>
<dbReference type="SUPFAM" id="SSF53383">
    <property type="entry name" value="PLP-dependent transferases"/>
    <property type="match status" value="1"/>
</dbReference>
<dbReference type="OrthoDB" id="691673at2759"/>
<name>A0A401H0K6_9APHY</name>
<comment type="similarity">
    <text evidence="2">Belongs to the class-I pyridoxal-phosphate-dependent aminotransferase family.</text>
</comment>
<dbReference type="AlphaFoldDB" id="A0A401H0K6"/>
<comment type="cofactor">
    <cofactor evidence="1">
        <name>pyridoxal 5'-phosphate</name>
        <dbReference type="ChEBI" id="CHEBI:597326"/>
    </cofactor>
</comment>
<evidence type="ECO:0000259" key="7">
    <source>
        <dbReference type="Pfam" id="PF00155"/>
    </source>
</evidence>
<accession>A0A401H0K6</accession>
<dbReference type="InterPro" id="IPR004839">
    <property type="entry name" value="Aminotransferase_I/II_large"/>
</dbReference>
<keyword evidence="9" id="KW-1185">Reference proteome</keyword>
<evidence type="ECO:0000313" key="9">
    <source>
        <dbReference type="Proteomes" id="UP000287166"/>
    </source>
</evidence>
<dbReference type="GO" id="GO:0008483">
    <property type="term" value="F:transaminase activity"/>
    <property type="evidence" value="ECO:0007669"/>
    <property type="project" value="UniProtKB-KW"/>
</dbReference>
<evidence type="ECO:0000256" key="5">
    <source>
        <dbReference type="ARBA" id="ARBA00022898"/>
    </source>
</evidence>
<feature type="region of interest" description="Disordered" evidence="6">
    <location>
        <begin position="13"/>
        <end position="35"/>
    </location>
</feature>
<keyword evidence="5" id="KW-0663">Pyridoxal phosphate</keyword>
<dbReference type="Gene3D" id="3.40.640.10">
    <property type="entry name" value="Type I PLP-dependent aspartate aminotransferase-like (Major domain)"/>
    <property type="match status" value="1"/>
</dbReference>